<feature type="transmembrane region" description="Helical" evidence="5">
    <location>
        <begin position="91"/>
        <end position="121"/>
    </location>
</feature>
<sequence length="152" mass="17067">MTLSLKVLPVGVFLVAMVIAKLVSLWLPIASLPALVSMLGGGVTLIIGLIFGLAGVQLFRRSDTTVNPMHPEQATKLVTTGVYQYSRNPMYLGLLACLLTWAFYLQTLSGFFAVPLFVLYMNQFQIKPEEMALTRLFGDEFTQYCQRVRRWL</sequence>
<keyword evidence="3 5" id="KW-1133">Transmembrane helix</keyword>
<dbReference type="Proteomes" id="UP001201273">
    <property type="component" value="Unassembled WGS sequence"/>
</dbReference>
<name>A0ABS8WDE5_9GAMM</name>
<evidence type="ECO:0000313" key="7">
    <source>
        <dbReference type="Proteomes" id="UP001201273"/>
    </source>
</evidence>
<evidence type="ECO:0000256" key="2">
    <source>
        <dbReference type="ARBA" id="ARBA00022692"/>
    </source>
</evidence>
<dbReference type="PANTHER" id="PTHR12714">
    <property type="entry name" value="PROTEIN-S ISOPRENYLCYSTEINE O-METHYLTRANSFERASE"/>
    <property type="match status" value="1"/>
</dbReference>
<evidence type="ECO:0000313" key="6">
    <source>
        <dbReference type="EMBL" id="MCE2595728.1"/>
    </source>
</evidence>
<comment type="caution">
    <text evidence="6">The sequence shown here is derived from an EMBL/GenBank/DDBJ whole genome shotgun (WGS) entry which is preliminary data.</text>
</comment>
<comment type="subcellular location">
    <subcellularLocation>
        <location evidence="1">Endomembrane system</location>
        <topology evidence="1">Multi-pass membrane protein</topology>
    </subcellularLocation>
</comment>
<evidence type="ECO:0000256" key="4">
    <source>
        <dbReference type="ARBA" id="ARBA00023136"/>
    </source>
</evidence>
<proteinExistence type="predicted"/>
<evidence type="ECO:0000256" key="3">
    <source>
        <dbReference type="ARBA" id="ARBA00022989"/>
    </source>
</evidence>
<dbReference type="EMBL" id="JAIMJA010000012">
    <property type="protein sequence ID" value="MCE2595728.1"/>
    <property type="molecule type" value="Genomic_DNA"/>
</dbReference>
<keyword evidence="7" id="KW-1185">Reference proteome</keyword>
<keyword evidence="4 5" id="KW-0472">Membrane</keyword>
<dbReference type="Gene3D" id="1.20.120.1630">
    <property type="match status" value="1"/>
</dbReference>
<feature type="transmembrane region" description="Helical" evidence="5">
    <location>
        <begin position="35"/>
        <end position="59"/>
    </location>
</feature>
<dbReference type="RefSeq" id="WP_233053399.1">
    <property type="nucleotide sequence ID" value="NZ_JAIMJA010000012.1"/>
</dbReference>
<reference evidence="6 7" key="1">
    <citation type="journal article" date="2022" name="Environ. Microbiol. Rep.">
        <title>Eco-phylogenetic analyses reveal divergent evolution of vitamin B12 metabolism in the marine bacterial family 'Psychromonadaceae'.</title>
        <authorList>
            <person name="Jin X."/>
            <person name="Yang Y."/>
            <person name="Cao H."/>
            <person name="Gao B."/>
            <person name="Zhao Z."/>
        </authorList>
    </citation>
    <scope>NUCLEOTIDE SEQUENCE [LARGE SCALE GENOMIC DNA]</scope>
    <source>
        <strain evidence="6 7">MKS20</strain>
    </source>
</reference>
<accession>A0ABS8WDE5</accession>
<dbReference type="PANTHER" id="PTHR12714:SF24">
    <property type="entry name" value="SLR1182 PROTEIN"/>
    <property type="match status" value="1"/>
</dbReference>
<feature type="transmembrane region" description="Helical" evidence="5">
    <location>
        <begin position="7"/>
        <end position="29"/>
    </location>
</feature>
<dbReference type="InterPro" id="IPR007318">
    <property type="entry name" value="Phopholipid_MeTrfase"/>
</dbReference>
<organism evidence="6 7">
    <name type="scientific">Motilimonas cestriensis</name>
    <dbReference type="NCBI Taxonomy" id="2742685"/>
    <lineage>
        <taxon>Bacteria</taxon>
        <taxon>Pseudomonadati</taxon>
        <taxon>Pseudomonadota</taxon>
        <taxon>Gammaproteobacteria</taxon>
        <taxon>Alteromonadales</taxon>
        <taxon>Alteromonadales genera incertae sedis</taxon>
        <taxon>Motilimonas</taxon>
    </lineage>
</organism>
<dbReference type="Pfam" id="PF04191">
    <property type="entry name" value="PEMT"/>
    <property type="match status" value="1"/>
</dbReference>
<protein>
    <submittedName>
        <fullName evidence="6">Isoprenylcysteine carboxylmethyltransferase family protein</fullName>
    </submittedName>
</protein>
<evidence type="ECO:0000256" key="1">
    <source>
        <dbReference type="ARBA" id="ARBA00004127"/>
    </source>
</evidence>
<evidence type="ECO:0000256" key="5">
    <source>
        <dbReference type="SAM" id="Phobius"/>
    </source>
</evidence>
<gene>
    <name evidence="6" type="ORF">K6Y31_12985</name>
</gene>
<keyword evidence="2 5" id="KW-0812">Transmembrane</keyword>